<feature type="region of interest" description="Disordered" evidence="1">
    <location>
        <begin position="125"/>
        <end position="152"/>
    </location>
</feature>
<feature type="compositionally biased region" description="Pro residues" evidence="1">
    <location>
        <begin position="1"/>
        <end position="24"/>
    </location>
</feature>
<dbReference type="Proteomes" id="UP001595834">
    <property type="component" value="Unassembled WGS sequence"/>
</dbReference>
<comment type="caution">
    <text evidence="3">The sequence shown here is derived from an EMBL/GenBank/DDBJ whole genome shotgun (WGS) entry which is preliminary data.</text>
</comment>
<feature type="compositionally biased region" description="Low complexity" evidence="1">
    <location>
        <begin position="25"/>
        <end position="56"/>
    </location>
</feature>
<keyword evidence="2" id="KW-0812">Transmembrane</keyword>
<organism evidence="3 4">
    <name type="scientific">Streptomyces mauvecolor</name>
    <dbReference type="NCBI Taxonomy" id="58345"/>
    <lineage>
        <taxon>Bacteria</taxon>
        <taxon>Bacillati</taxon>
        <taxon>Actinomycetota</taxon>
        <taxon>Actinomycetes</taxon>
        <taxon>Kitasatosporales</taxon>
        <taxon>Streptomycetaceae</taxon>
        <taxon>Streptomyces</taxon>
    </lineage>
</organism>
<keyword evidence="4" id="KW-1185">Reference proteome</keyword>
<feature type="transmembrane region" description="Helical" evidence="2">
    <location>
        <begin position="68"/>
        <end position="89"/>
    </location>
</feature>
<accession>A0ABV9UYT3</accession>
<keyword evidence="2" id="KW-1133">Transmembrane helix</keyword>
<keyword evidence="2" id="KW-0472">Membrane</keyword>
<proteinExistence type="predicted"/>
<gene>
    <name evidence="3" type="ORF">ACFPFX_33960</name>
</gene>
<sequence>MNMPPSPQSPGPYGAPPPGQPTPGPYGVQQPWPQQPYPQQGFPQQPFPQQQGWGMPPMGPPAPRRNRTGLVIGIIAIVLVMLGGLGFAVSKLAGAAGGFPEAKYRLTVPPTLLNGQYTLAQDLTEKSQESLKNASQRDIRDPQGAAGQYSGAKGDGTSLVFSGVYGRVKNPAKQRDSMLRGAREGDGATIVTPPKDATPAGSDVKITCQVLSKSQGAFSVTFPMCAWGDSNTVGSVGVVSPASAGQNPSDIDVAQAAELTVKVRNEVRRPIGSGSTR</sequence>
<protein>
    <submittedName>
        <fullName evidence="3">Uncharacterized protein</fullName>
    </submittedName>
</protein>
<reference evidence="4" key="1">
    <citation type="journal article" date="2019" name="Int. J. Syst. Evol. Microbiol.">
        <title>The Global Catalogue of Microorganisms (GCM) 10K type strain sequencing project: providing services to taxonomists for standard genome sequencing and annotation.</title>
        <authorList>
            <consortium name="The Broad Institute Genomics Platform"/>
            <consortium name="The Broad Institute Genome Sequencing Center for Infectious Disease"/>
            <person name="Wu L."/>
            <person name="Ma J."/>
        </authorList>
    </citation>
    <scope>NUCLEOTIDE SEQUENCE [LARGE SCALE GENOMIC DNA]</scope>
    <source>
        <strain evidence="4">CCM 7224</strain>
    </source>
</reference>
<evidence type="ECO:0000313" key="3">
    <source>
        <dbReference type="EMBL" id="MFC4961307.1"/>
    </source>
</evidence>
<feature type="compositionally biased region" description="Basic and acidic residues" evidence="1">
    <location>
        <begin position="125"/>
        <end position="141"/>
    </location>
</feature>
<evidence type="ECO:0000256" key="1">
    <source>
        <dbReference type="SAM" id="MobiDB-lite"/>
    </source>
</evidence>
<evidence type="ECO:0000313" key="4">
    <source>
        <dbReference type="Proteomes" id="UP001595834"/>
    </source>
</evidence>
<evidence type="ECO:0000256" key="2">
    <source>
        <dbReference type="SAM" id="Phobius"/>
    </source>
</evidence>
<dbReference type="RefSeq" id="WP_344377903.1">
    <property type="nucleotide sequence ID" value="NZ_BAAASQ010000019.1"/>
</dbReference>
<dbReference type="EMBL" id="JBHSIZ010000045">
    <property type="protein sequence ID" value="MFC4961307.1"/>
    <property type="molecule type" value="Genomic_DNA"/>
</dbReference>
<feature type="region of interest" description="Disordered" evidence="1">
    <location>
        <begin position="1"/>
        <end position="64"/>
    </location>
</feature>
<name>A0ABV9UYT3_9ACTN</name>